<dbReference type="KEGG" id="chig:CH63R_05105"/>
<keyword evidence="2" id="KW-0472">Membrane</keyword>
<name>A0A1B7YL92_COLHI</name>
<evidence type="ECO:0000313" key="3">
    <source>
        <dbReference type="EMBL" id="OBR12809.1"/>
    </source>
</evidence>
<protein>
    <submittedName>
        <fullName evidence="3">Alternative oxidase</fullName>
    </submittedName>
</protein>
<comment type="caution">
    <text evidence="3">The sequence shown here is derived from an EMBL/GenBank/DDBJ whole genome shotgun (WGS) entry which is preliminary data.</text>
</comment>
<dbReference type="Proteomes" id="UP000092177">
    <property type="component" value="Chromosome 3"/>
</dbReference>
<dbReference type="RefSeq" id="XP_018161326.1">
    <property type="nucleotide sequence ID" value="XM_018300080.1"/>
</dbReference>
<dbReference type="Gene3D" id="3.40.50.11350">
    <property type="match status" value="1"/>
</dbReference>
<keyword evidence="2" id="KW-0812">Transmembrane</keyword>
<gene>
    <name evidence="3" type="ORF">CH63R_05105</name>
</gene>
<keyword evidence="2" id="KW-1133">Transmembrane helix</keyword>
<keyword evidence="4" id="KW-1185">Reference proteome</keyword>
<dbReference type="GeneID" id="28864187"/>
<dbReference type="OrthoDB" id="20368at2759"/>
<feature type="compositionally biased region" description="Basic and acidic residues" evidence="1">
    <location>
        <begin position="106"/>
        <end position="117"/>
    </location>
</feature>
<evidence type="ECO:0000313" key="4">
    <source>
        <dbReference type="Proteomes" id="UP000092177"/>
    </source>
</evidence>
<evidence type="ECO:0000256" key="1">
    <source>
        <dbReference type="SAM" id="MobiDB-lite"/>
    </source>
</evidence>
<proteinExistence type="predicted"/>
<dbReference type="CDD" id="cd11296">
    <property type="entry name" value="O-FucT_like"/>
    <property type="match status" value="1"/>
</dbReference>
<feature type="transmembrane region" description="Helical" evidence="2">
    <location>
        <begin position="21"/>
        <end position="40"/>
    </location>
</feature>
<evidence type="ECO:0000256" key="2">
    <source>
        <dbReference type="SAM" id="Phobius"/>
    </source>
</evidence>
<reference evidence="4" key="1">
    <citation type="journal article" date="2017" name="BMC Genomics">
        <title>Gapless genome assembly of Colletotrichum higginsianum reveals chromosome structure and association of transposable elements with secondary metabolite gene clusters.</title>
        <authorList>
            <person name="Dallery J.-F."/>
            <person name="Lapalu N."/>
            <person name="Zampounis A."/>
            <person name="Pigne S."/>
            <person name="Luyten I."/>
            <person name="Amselem J."/>
            <person name="Wittenberg A.H.J."/>
            <person name="Zhou S."/>
            <person name="de Queiroz M.V."/>
            <person name="Robin G.P."/>
            <person name="Auger A."/>
            <person name="Hainaut M."/>
            <person name="Henrissat B."/>
            <person name="Kim K.-T."/>
            <person name="Lee Y.-H."/>
            <person name="Lespinet O."/>
            <person name="Schwartz D.C."/>
            <person name="Thon M.R."/>
            <person name="O'Connell R.J."/>
        </authorList>
    </citation>
    <scope>NUCLEOTIDE SEQUENCE [LARGE SCALE GENOMIC DNA]</scope>
    <source>
        <strain evidence="4">IMI 349063</strain>
    </source>
</reference>
<accession>A0A1B7YL92</accession>
<dbReference type="VEuPathDB" id="FungiDB:CH63R_05105"/>
<organism evidence="3 4">
    <name type="scientific">Colletotrichum higginsianum (strain IMI 349063)</name>
    <name type="common">Crucifer anthracnose fungus</name>
    <dbReference type="NCBI Taxonomy" id="759273"/>
    <lineage>
        <taxon>Eukaryota</taxon>
        <taxon>Fungi</taxon>
        <taxon>Dikarya</taxon>
        <taxon>Ascomycota</taxon>
        <taxon>Pezizomycotina</taxon>
        <taxon>Sordariomycetes</taxon>
        <taxon>Hypocreomycetidae</taxon>
        <taxon>Glomerellales</taxon>
        <taxon>Glomerellaceae</taxon>
        <taxon>Colletotrichum</taxon>
        <taxon>Colletotrichum destructivum species complex</taxon>
    </lineage>
</organism>
<feature type="region of interest" description="Disordered" evidence="1">
    <location>
        <begin position="50"/>
        <end position="118"/>
    </location>
</feature>
<sequence length="553" mass="62152">MLLPNIVSTTRLIFQRRYRAFLTQAIVAIIIVAFVLNSYGPSIRDFGATPQEQDVGLPDSYTGESLLAPEPDPEPSSGGDFNDEPESNLEESFLQGMGTKHPRGGQAEKKAGREFSRQEITGEPTDAGLDTLCNQGSRLWNPNVIVECPLLDGGFGNGRLNLLQCLRYVIEAKVSIKLPRIARRNANDVTDFRTSDHVDLDYLIDDRRFLRILGKHCPNLVVHPAGYDDARIRHLPSISPLNDLQLESFSEPDMPPVFAVPTHPELWPAALDKWLESATEGKPPSAESPVLMGLHSIMFLWPTSHDPPSVVRHFSELVRPRDEVRLLAAAALQRMQQQFNVHISFRTSDEPRARDNAFIGVHLRVEKDSIDYKWISYEDQFNYLDQRLRERKGNATHPPDKTLPDTEKTVLYVASGDAAGIARFAKDVAPITVVTKNDLLPEGTFAGASLRNMTWDQQALVDMLILEHSGYFIGVRDSTFSWHLTLRRAAAVNWITGGYPTDCWQGDEGTKERKRIGCKSMLAENEEWRDNLSTLMGNGHYRLEPQVMATCWP</sequence>
<dbReference type="EMBL" id="LTAN01000003">
    <property type="protein sequence ID" value="OBR12809.1"/>
    <property type="molecule type" value="Genomic_DNA"/>
</dbReference>
<dbReference type="AlphaFoldDB" id="A0A1B7YL92"/>